<dbReference type="EMBL" id="JBHUIO010000011">
    <property type="protein sequence ID" value="MFD2171646.1"/>
    <property type="molecule type" value="Genomic_DNA"/>
</dbReference>
<evidence type="ECO:0000313" key="1">
    <source>
        <dbReference type="EMBL" id="MFD2171646.1"/>
    </source>
</evidence>
<dbReference type="RefSeq" id="WP_386048630.1">
    <property type="nucleotide sequence ID" value="NZ_JBHUIO010000011.1"/>
</dbReference>
<protein>
    <submittedName>
        <fullName evidence="1">Uncharacterized protein</fullName>
    </submittedName>
</protein>
<comment type="caution">
    <text evidence="1">The sequence shown here is derived from an EMBL/GenBank/DDBJ whole genome shotgun (WGS) entry which is preliminary data.</text>
</comment>
<accession>A0ABW5A239</accession>
<sequence>MKKFLVGTAVVAVAIIGVTFITRGSLESTTGVSKQVLDIQPTTETKSEQKHTTAIELMRYQAYDNLDELMESPYVLLVDYKEPKLTYKISGTVLTEKVFKVSQVLKGEEELKGQEIVITETGGTYNGETLSVAGDEPFGPGKYLVFLSKNPPHEERPYPRYVVQGVFSGKFKIENGKIKGFGEDLVRQEVEKLSEESLIKVAKEKVKNKSR</sequence>
<keyword evidence="2" id="KW-1185">Reference proteome</keyword>
<evidence type="ECO:0000313" key="2">
    <source>
        <dbReference type="Proteomes" id="UP001597343"/>
    </source>
</evidence>
<gene>
    <name evidence="1" type="ORF">ACFSOY_16915</name>
</gene>
<name>A0ABW5A239_9BACL</name>
<reference evidence="2" key="1">
    <citation type="journal article" date="2019" name="Int. J. Syst. Evol. Microbiol.">
        <title>The Global Catalogue of Microorganisms (GCM) 10K type strain sequencing project: providing services to taxonomists for standard genome sequencing and annotation.</title>
        <authorList>
            <consortium name="The Broad Institute Genomics Platform"/>
            <consortium name="The Broad Institute Genome Sequencing Center for Infectious Disease"/>
            <person name="Wu L."/>
            <person name="Ma J."/>
        </authorList>
    </citation>
    <scope>NUCLEOTIDE SEQUENCE [LARGE SCALE GENOMIC DNA]</scope>
    <source>
        <strain evidence="2">CGMCC 1.13574</strain>
    </source>
</reference>
<dbReference type="Proteomes" id="UP001597343">
    <property type="component" value="Unassembled WGS sequence"/>
</dbReference>
<organism evidence="1 2">
    <name type="scientific">Tumebacillus lipolyticus</name>
    <dbReference type="NCBI Taxonomy" id="1280370"/>
    <lineage>
        <taxon>Bacteria</taxon>
        <taxon>Bacillati</taxon>
        <taxon>Bacillota</taxon>
        <taxon>Bacilli</taxon>
        <taxon>Bacillales</taxon>
        <taxon>Alicyclobacillaceae</taxon>
        <taxon>Tumebacillus</taxon>
    </lineage>
</organism>
<proteinExistence type="predicted"/>